<dbReference type="InterPro" id="IPR002110">
    <property type="entry name" value="Ankyrin_rpt"/>
</dbReference>
<dbReference type="Pfam" id="PF13857">
    <property type="entry name" value="Ank_5"/>
    <property type="match status" value="1"/>
</dbReference>
<dbReference type="AlphaFoldDB" id="A0A9P1GNT0"/>
<dbReference type="OrthoDB" id="435913at2759"/>
<dbReference type="Proteomes" id="UP001152797">
    <property type="component" value="Unassembled WGS sequence"/>
</dbReference>
<name>A0A9P1GNT0_9DINO</name>
<protein>
    <submittedName>
        <fullName evidence="2">Uncharacterized protein</fullName>
    </submittedName>
</protein>
<dbReference type="Gene3D" id="1.25.40.20">
    <property type="entry name" value="Ankyrin repeat-containing domain"/>
    <property type="match status" value="1"/>
</dbReference>
<feature type="region of interest" description="Disordered" evidence="1">
    <location>
        <begin position="867"/>
        <end position="889"/>
    </location>
</feature>
<dbReference type="EMBL" id="CAMXCT010006681">
    <property type="protein sequence ID" value="CAI4018197.1"/>
    <property type="molecule type" value="Genomic_DNA"/>
</dbReference>
<reference evidence="3" key="2">
    <citation type="submission" date="2024-04" db="EMBL/GenBank/DDBJ databases">
        <authorList>
            <person name="Chen Y."/>
            <person name="Shah S."/>
            <person name="Dougan E. K."/>
            <person name="Thang M."/>
            <person name="Chan C."/>
        </authorList>
    </citation>
    <scope>NUCLEOTIDE SEQUENCE [LARGE SCALE GENOMIC DNA]</scope>
</reference>
<keyword evidence="4" id="KW-1185">Reference proteome</keyword>
<feature type="region of interest" description="Disordered" evidence="1">
    <location>
        <begin position="705"/>
        <end position="780"/>
    </location>
</feature>
<comment type="caution">
    <text evidence="2">The sequence shown here is derived from an EMBL/GenBank/DDBJ whole genome shotgun (WGS) entry which is preliminary data.</text>
</comment>
<evidence type="ECO:0000313" key="2">
    <source>
        <dbReference type="EMBL" id="CAI4018197.1"/>
    </source>
</evidence>
<reference evidence="2" key="1">
    <citation type="submission" date="2022-10" db="EMBL/GenBank/DDBJ databases">
        <authorList>
            <person name="Chen Y."/>
            <person name="Dougan E. K."/>
            <person name="Chan C."/>
            <person name="Rhodes N."/>
            <person name="Thang M."/>
        </authorList>
    </citation>
    <scope>NUCLEOTIDE SEQUENCE</scope>
</reference>
<dbReference type="SUPFAM" id="SSF48403">
    <property type="entry name" value="Ankyrin repeat"/>
    <property type="match status" value="1"/>
</dbReference>
<feature type="compositionally biased region" description="Basic and acidic residues" evidence="1">
    <location>
        <begin position="870"/>
        <end position="885"/>
    </location>
</feature>
<dbReference type="EMBL" id="CAMXCT020006681">
    <property type="protein sequence ID" value="CAL1171572.1"/>
    <property type="molecule type" value="Genomic_DNA"/>
</dbReference>
<dbReference type="InterPro" id="IPR036770">
    <property type="entry name" value="Ankyrin_rpt-contain_sf"/>
</dbReference>
<evidence type="ECO:0000313" key="3">
    <source>
        <dbReference type="EMBL" id="CAL1171572.1"/>
    </source>
</evidence>
<sequence>MDRPESADTEVSASPLLTWLESLDASVLEAPVRLKHEAFESLVNSLDANDSGRQSVAGRAVTPADSVRRPDSRLPRIRHVFQRRARAALFREWPSVDRAFADTQFVEKVLVDLERVRLALGERLAKRQLIQKQGDLHEEIVADATRRRFRTIDEDCAEQRYHRQLQASAWEQMSRFGDGVPLDLLQARELFKDTAGLKSKSRFTAAGLERGALKQLGLLGQRELVSLLDAGGGSLGHCSRAQGRLDVNRPWADPTAVTCRCEEPPLEAPVNREAGFGQPPPWQSRARVLAGKSGRISHRQQLREELRQEAGPPSVTALHDTVTLAQVARAVLDGNASLLVLDKANVLWNGQNPSIIAPELQRVLGTRSCRFPLLFVAAFAGEPTIWKYLTEQLAQREQLLPHLLEDVEGWHLPVILSLAPPAKIKTKDSKKLLQSFFRLMGLKKLEQKVVSYCLLLPRDGPWEGDAAAQPTHLLLQRGVDIWRELIELLVAQDGFPQEEEAGRMALVGRILAEHGYMKVFLDACAKGGDALQPQSQAMAGLYLGLLKNSVPQVRCLSALQALLEHGLAPAMPLTPSADQWPLHAAARHNCLPVVQVLLVAKADPFARNVRGLTALDVAKNSRSWAAAAAIRRAPFKARGFHVQLVAEALARHIEELHASMVAADVEDVAQALLRHLECQEPTKDSKAADTDIVAGALAQMAAAMPVPKPGATEEEEMSGKSPDSASTDLAMPVPKPGATEEEEMSGKSPDSASTDLAMPVPKPGATEEEEMSGKSPDSASTDLVANALAQMAFAMPVPKPGATQEEEFCGESPNAVSTDFVASVAARMMMASPLPGSDAFDDVSSGRSDIVHEDVVANILARMVLASPDPKSDTQSDSLRHEEVSSGHSDAANTALAANMLARMVLAASPSPEPIPATQEQEETGSASHVDLVATALAQMVLANGSTAAGTDGVHQVLEDSSDREVATAAARALAGVVVAAHGAADLEEVQEMLSHFTL</sequence>
<organism evidence="2">
    <name type="scientific">Cladocopium goreaui</name>
    <dbReference type="NCBI Taxonomy" id="2562237"/>
    <lineage>
        <taxon>Eukaryota</taxon>
        <taxon>Sar</taxon>
        <taxon>Alveolata</taxon>
        <taxon>Dinophyceae</taxon>
        <taxon>Suessiales</taxon>
        <taxon>Symbiodiniaceae</taxon>
        <taxon>Cladocopium</taxon>
    </lineage>
</organism>
<evidence type="ECO:0000313" key="4">
    <source>
        <dbReference type="Proteomes" id="UP001152797"/>
    </source>
</evidence>
<proteinExistence type="predicted"/>
<gene>
    <name evidence="2" type="ORF">C1SCF055_LOCUS42789</name>
</gene>
<dbReference type="EMBL" id="CAMXCT030006681">
    <property type="protein sequence ID" value="CAL4805509.1"/>
    <property type="molecule type" value="Genomic_DNA"/>
</dbReference>
<evidence type="ECO:0000256" key="1">
    <source>
        <dbReference type="SAM" id="MobiDB-lite"/>
    </source>
</evidence>
<accession>A0A9P1GNT0</accession>